<keyword evidence="2" id="KW-0813">Transport</keyword>
<organism evidence="7 8">
    <name type="scientific">Paramuricea clavata</name>
    <name type="common">Red gorgonian</name>
    <name type="synonym">Violescent sea-whip</name>
    <dbReference type="NCBI Taxonomy" id="317549"/>
    <lineage>
        <taxon>Eukaryota</taxon>
        <taxon>Metazoa</taxon>
        <taxon>Cnidaria</taxon>
        <taxon>Anthozoa</taxon>
        <taxon>Octocorallia</taxon>
        <taxon>Malacalcyonacea</taxon>
        <taxon>Plexauridae</taxon>
        <taxon>Paramuricea</taxon>
    </lineage>
</organism>
<accession>A0A7D9K5R6</accession>
<evidence type="ECO:0000256" key="4">
    <source>
        <dbReference type="ARBA" id="ARBA00022692"/>
    </source>
</evidence>
<comment type="caution">
    <text evidence="7">The sequence shown here is derived from an EMBL/GenBank/DDBJ whole genome shotgun (WGS) entry which is preliminary data.</text>
</comment>
<keyword evidence="6" id="KW-0472">Membrane</keyword>
<evidence type="ECO:0000256" key="6">
    <source>
        <dbReference type="ARBA" id="ARBA00023136"/>
    </source>
</evidence>
<dbReference type="EMBL" id="CACRXK020027439">
    <property type="protein sequence ID" value="CAB4040902.1"/>
    <property type="molecule type" value="Genomic_DNA"/>
</dbReference>
<name>A0A7D9K5R6_PARCT</name>
<dbReference type="Proteomes" id="UP001152795">
    <property type="component" value="Unassembled WGS sequence"/>
</dbReference>
<dbReference type="PANTHER" id="PTHR30047">
    <property type="entry name" value="HIGH-AFFINITY CHOLINE TRANSPORT PROTEIN-RELATED"/>
    <property type="match status" value="1"/>
</dbReference>
<sequence>MLQLFYSLISTPLALVGRHLFEKCLLMPILLFIQLYYLFNNRVSDNQRAQDAINVTLFHWGIHGWIVYAVVGLALGMVSHRQGLPMTIRSCFYPLLGDRIFGIMGDIIEIVAIVSTMFGVCASLGAGAMTMNSGLNQLNDSIEMNTANQTIVIWVITFFATMSVVSGLRLGIRRLSEICFVLGIFIMLIILFCGETFFLLNLYVQSIGYYIQNVIQLGFHTDAYAQLGNAPDKKEDPQWMHNWTIAYWGWWISWSPFVGMFIAKISKGRTVRNFINSTLTAPIMFTFLWFVVVGGSGINMEREAALKGIECDSRLGGGNSTEPLEGLYRLHCRGQSQMYFDLIQQYGGVVGKFLRLLSLVSILLYFVTSSDSGSLVIDCLSANGSPDPPVTQRVFWALTEGATATALLTAGGKRAIDAVLAAAVASGLPFAPILSLLCVALWRIFKSEYGDVNDNEKEFHAGLLEVIDNPSTRNCQRILLAIVAPWWPAGRAAGKLYNKHPWRYMLIMAVLFYTWFLLIMLYHVEENLMFVGWAVLCGFFAYVVGIRSSIRQFSGIQGNLVEDALTMLVYFLAVDQLDKHMSIELRQKKNDPQPLMEFNNKNSSNSSAEEIKIEMPNDSEAGKCLVQNNTYV</sequence>
<evidence type="ECO:0000256" key="5">
    <source>
        <dbReference type="ARBA" id="ARBA00022989"/>
    </source>
</evidence>
<reference evidence="7" key="1">
    <citation type="submission" date="2020-04" db="EMBL/GenBank/DDBJ databases">
        <authorList>
            <person name="Alioto T."/>
            <person name="Alioto T."/>
            <person name="Gomez Garrido J."/>
        </authorList>
    </citation>
    <scope>NUCLEOTIDE SEQUENCE</scope>
    <source>
        <strain evidence="7">A484AB</strain>
    </source>
</reference>
<keyword evidence="3" id="KW-1003">Cell membrane</keyword>
<dbReference type="GO" id="GO:0022857">
    <property type="term" value="F:transmembrane transporter activity"/>
    <property type="evidence" value="ECO:0007669"/>
    <property type="project" value="InterPro"/>
</dbReference>
<dbReference type="PANTHER" id="PTHR30047:SF7">
    <property type="entry name" value="HIGH-AFFINITY CHOLINE TRANSPORT PROTEIN"/>
    <property type="match status" value="1"/>
</dbReference>
<evidence type="ECO:0000256" key="1">
    <source>
        <dbReference type="ARBA" id="ARBA00004651"/>
    </source>
</evidence>
<keyword evidence="5" id="KW-1133">Transmembrane helix</keyword>
<dbReference type="PROSITE" id="PS01303">
    <property type="entry name" value="BCCT"/>
    <property type="match status" value="1"/>
</dbReference>
<evidence type="ECO:0000256" key="3">
    <source>
        <dbReference type="ARBA" id="ARBA00022475"/>
    </source>
</evidence>
<dbReference type="OrthoDB" id="1045822at2759"/>
<keyword evidence="4" id="KW-0812">Transmembrane</keyword>
<evidence type="ECO:0000313" key="8">
    <source>
        <dbReference type="Proteomes" id="UP001152795"/>
    </source>
</evidence>
<dbReference type="InterPro" id="IPR018093">
    <property type="entry name" value="BCCT_CS"/>
</dbReference>
<dbReference type="Pfam" id="PF02028">
    <property type="entry name" value="BCCT"/>
    <property type="match status" value="1"/>
</dbReference>
<dbReference type="InterPro" id="IPR000060">
    <property type="entry name" value="BCCT_transptr"/>
</dbReference>
<dbReference type="GO" id="GO:0005886">
    <property type="term" value="C:plasma membrane"/>
    <property type="evidence" value="ECO:0007669"/>
    <property type="project" value="UniProtKB-SubCell"/>
</dbReference>
<comment type="subcellular location">
    <subcellularLocation>
        <location evidence="1">Cell membrane</location>
        <topology evidence="1">Multi-pass membrane protein</topology>
    </subcellularLocation>
</comment>
<dbReference type="AlphaFoldDB" id="A0A7D9K5R6"/>
<protein>
    <submittedName>
        <fullName evidence="7">Glycine betaine transporter -like</fullName>
    </submittedName>
</protein>
<gene>
    <name evidence="7" type="ORF">PACLA_8A079794</name>
</gene>
<keyword evidence="8" id="KW-1185">Reference proteome</keyword>
<proteinExistence type="predicted"/>
<evidence type="ECO:0000313" key="7">
    <source>
        <dbReference type="EMBL" id="CAB4040902.1"/>
    </source>
</evidence>
<evidence type="ECO:0000256" key="2">
    <source>
        <dbReference type="ARBA" id="ARBA00022448"/>
    </source>
</evidence>